<keyword evidence="2" id="KW-1185">Reference proteome</keyword>
<evidence type="ECO:0008006" key="3">
    <source>
        <dbReference type="Google" id="ProtNLM"/>
    </source>
</evidence>
<dbReference type="eggNOG" id="ENOG5031QQA">
    <property type="taxonomic scope" value="Bacteria"/>
</dbReference>
<accession>K6UL80</accession>
<dbReference type="EMBL" id="BAGZ01000004">
    <property type="protein sequence ID" value="GAB77011.1"/>
    <property type="molecule type" value="Genomic_DNA"/>
</dbReference>
<sequence length="63" mass="6522">MDVAALAATVLDARTQATTQDAQVSVLKKALNTEQHSAAKLLDALALPLATEGSLGRNVNTYA</sequence>
<comment type="caution">
    <text evidence="1">The sequence shown here is derived from an EMBL/GenBank/DDBJ whole genome shotgun (WGS) entry which is preliminary data.</text>
</comment>
<dbReference type="AlphaFoldDB" id="K6UL80"/>
<dbReference type="InterPro" id="IPR025906">
    <property type="entry name" value="YjfB_motility"/>
</dbReference>
<name>K6UL80_9MICO</name>
<proteinExistence type="predicted"/>
<dbReference type="STRING" id="100225.SAMN05421595_2149"/>
<gene>
    <name evidence="1" type="ORF">AUCHE_04_00520</name>
</gene>
<evidence type="ECO:0000313" key="1">
    <source>
        <dbReference type="EMBL" id="GAB77011.1"/>
    </source>
</evidence>
<dbReference type="RefSeq" id="WP_006501762.1">
    <property type="nucleotide sequence ID" value="NZ_BAGZ01000004.1"/>
</dbReference>
<dbReference type="Proteomes" id="UP000008495">
    <property type="component" value="Unassembled WGS sequence"/>
</dbReference>
<protein>
    <recommendedName>
        <fullName evidence="3">Motility protein</fullName>
    </recommendedName>
</protein>
<reference evidence="1 2" key="1">
    <citation type="submission" date="2012-08" db="EMBL/GenBank/DDBJ databases">
        <title>Whole genome shotgun sequence of Austwickia chelonae NBRC 105200.</title>
        <authorList>
            <person name="Yoshida I."/>
            <person name="Hosoyama A."/>
            <person name="Tsuchikane K."/>
            <person name="Katsumata H."/>
            <person name="Ando Y."/>
            <person name="Ohji S."/>
            <person name="Hamada M."/>
            <person name="Tamura T."/>
            <person name="Yamazoe A."/>
            <person name="Yamazaki S."/>
            <person name="Fujita N."/>
        </authorList>
    </citation>
    <scope>NUCLEOTIDE SEQUENCE [LARGE SCALE GENOMIC DNA]</scope>
    <source>
        <strain evidence="1 2">NBRC 105200</strain>
    </source>
</reference>
<evidence type="ECO:0000313" key="2">
    <source>
        <dbReference type="Proteomes" id="UP000008495"/>
    </source>
</evidence>
<dbReference type="Pfam" id="PF14070">
    <property type="entry name" value="YjfB_motility"/>
    <property type="match status" value="1"/>
</dbReference>
<organism evidence="1 2">
    <name type="scientific">Austwickia chelonae NBRC 105200</name>
    <dbReference type="NCBI Taxonomy" id="1184607"/>
    <lineage>
        <taxon>Bacteria</taxon>
        <taxon>Bacillati</taxon>
        <taxon>Actinomycetota</taxon>
        <taxon>Actinomycetes</taxon>
        <taxon>Micrococcales</taxon>
        <taxon>Dermatophilaceae</taxon>
        <taxon>Austwickia</taxon>
    </lineage>
</organism>